<evidence type="ECO:0000313" key="2">
    <source>
        <dbReference type="EMBL" id="JAD30686.1"/>
    </source>
</evidence>
<reference evidence="2" key="2">
    <citation type="journal article" date="2015" name="Data Brief">
        <title>Shoot transcriptome of the giant reed, Arundo donax.</title>
        <authorList>
            <person name="Barrero R.A."/>
            <person name="Guerrero F.D."/>
            <person name="Moolhuijzen P."/>
            <person name="Goolsby J.A."/>
            <person name="Tidwell J."/>
            <person name="Bellgard S.E."/>
            <person name="Bellgard M.I."/>
        </authorList>
    </citation>
    <scope>NUCLEOTIDE SEQUENCE</scope>
    <source>
        <tissue evidence="2">Shoot tissue taken approximately 20 cm above the soil surface</tissue>
    </source>
</reference>
<reference evidence="2" key="1">
    <citation type="submission" date="2014-09" db="EMBL/GenBank/DDBJ databases">
        <authorList>
            <person name="Magalhaes I.L.F."/>
            <person name="Oliveira U."/>
            <person name="Santos F.R."/>
            <person name="Vidigal T.H.D.A."/>
            <person name="Brescovit A.D."/>
            <person name="Santos A.J."/>
        </authorList>
    </citation>
    <scope>NUCLEOTIDE SEQUENCE</scope>
    <source>
        <tissue evidence="2">Shoot tissue taken approximately 20 cm above the soil surface</tissue>
    </source>
</reference>
<name>A0A0A9QSQ6_ARUDO</name>
<organism evidence="2">
    <name type="scientific">Arundo donax</name>
    <name type="common">Giant reed</name>
    <name type="synonym">Donax arundinaceus</name>
    <dbReference type="NCBI Taxonomy" id="35708"/>
    <lineage>
        <taxon>Eukaryota</taxon>
        <taxon>Viridiplantae</taxon>
        <taxon>Streptophyta</taxon>
        <taxon>Embryophyta</taxon>
        <taxon>Tracheophyta</taxon>
        <taxon>Spermatophyta</taxon>
        <taxon>Magnoliopsida</taxon>
        <taxon>Liliopsida</taxon>
        <taxon>Poales</taxon>
        <taxon>Poaceae</taxon>
        <taxon>PACMAD clade</taxon>
        <taxon>Arundinoideae</taxon>
        <taxon>Arundineae</taxon>
        <taxon>Arundo</taxon>
    </lineage>
</organism>
<sequence>MFTRIPHAKRASPATQRARASAEAGRPAWSAMERACT</sequence>
<dbReference type="EMBL" id="GBRH01267209">
    <property type="protein sequence ID" value="JAD30686.1"/>
    <property type="molecule type" value="Transcribed_RNA"/>
</dbReference>
<feature type="compositionally biased region" description="Basic residues" evidence="1">
    <location>
        <begin position="1"/>
        <end position="10"/>
    </location>
</feature>
<protein>
    <submittedName>
        <fullName evidence="2">Steroid reductase DET2</fullName>
    </submittedName>
</protein>
<feature type="region of interest" description="Disordered" evidence="1">
    <location>
        <begin position="1"/>
        <end position="37"/>
    </location>
</feature>
<accession>A0A0A9QSQ6</accession>
<proteinExistence type="predicted"/>
<evidence type="ECO:0000256" key="1">
    <source>
        <dbReference type="SAM" id="MobiDB-lite"/>
    </source>
</evidence>
<dbReference type="AlphaFoldDB" id="A0A0A9QSQ6"/>